<dbReference type="InterPro" id="IPR007278">
    <property type="entry name" value="DUF397"/>
</dbReference>
<dbReference type="Pfam" id="PF04149">
    <property type="entry name" value="DUF397"/>
    <property type="match status" value="1"/>
</dbReference>
<evidence type="ECO:0000259" key="1">
    <source>
        <dbReference type="Pfam" id="PF04149"/>
    </source>
</evidence>
<organism evidence="2 3">
    <name type="scientific">Streptomyces acidiscabies</name>
    <dbReference type="NCBI Taxonomy" id="42234"/>
    <lineage>
        <taxon>Bacteria</taxon>
        <taxon>Bacillati</taxon>
        <taxon>Actinomycetota</taxon>
        <taxon>Actinomycetes</taxon>
        <taxon>Kitasatosporales</taxon>
        <taxon>Streptomycetaceae</taxon>
        <taxon>Streptomyces</taxon>
    </lineage>
</organism>
<gene>
    <name evidence="2" type="ORF">PV666_48605</name>
</gene>
<reference evidence="2 3" key="1">
    <citation type="journal article" date="2023" name="Microb. Genom.">
        <title>Mesoterricola silvestris gen. nov., sp. nov., Mesoterricola sediminis sp. nov., Geothrix oryzae sp. nov., Geothrix edaphica sp. nov., Geothrix rubra sp. nov., and Geothrix limicola sp. nov., six novel members of Acidobacteriota isolated from soils.</title>
        <authorList>
            <person name="Weisberg A.J."/>
            <person name="Pearce E."/>
            <person name="Kramer C.G."/>
            <person name="Chang J.H."/>
            <person name="Clarke C.R."/>
        </authorList>
    </citation>
    <scope>NUCLEOTIDE SEQUENCE [LARGE SCALE GENOMIC DNA]</scope>
    <source>
        <strain evidence="2 3">NB05-1H</strain>
    </source>
</reference>
<keyword evidence="3" id="KW-1185">Reference proteome</keyword>
<name>A0ABU4MC49_9ACTN</name>
<feature type="domain" description="DUF397" evidence="1">
    <location>
        <begin position="7"/>
        <end position="59"/>
    </location>
</feature>
<dbReference type="Proteomes" id="UP001272987">
    <property type="component" value="Unassembled WGS sequence"/>
</dbReference>
<accession>A0ABU4MC49</accession>
<dbReference type="EMBL" id="JARAWP010000052">
    <property type="protein sequence ID" value="MDX3025670.1"/>
    <property type="molecule type" value="Genomic_DNA"/>
</dbReference>
<comment type="caution">
    <text evidence="2">The sequence shown here is derived from an EMBL/GenBank/DDBJ whole genome shotgun (WGS) entry which is preliminary data.</text>
</comment>
<protein>
    <submittedName>
        <fullName evidence="2">DUF397 domain-containing protein</fullName>
    </submittedName>
</protein>
<sequence>MEFVTPFRKSSYSAQHNDCVELARTAPEGHAVRDSKQPPSAPVHFFTPQAWTPFIQALRPPSTPLARPREML</sequence>
<evidence type="ECO:0000313" key="2">
    <source>
        <dbReference type="EMBL" id="MDX3025670.1"/>
    </source>
</evidence>
<evidence type="ECO:0000313" key="3">
    <source>
        <dbReference type="Proteomes" id="UP001272987"/>
    </source>
</evidence>
<proteinExistence type="predicted"/>
<dbReference type="RefSeq" id="WP_075661347.1">
    <property type="nucleotide sequence ID" value="NZ_CP122369.1"/>
</dbReference>